<dbReference type="EMBL" id="CAMPGE010021963">
    <property type="protein sequence ID" value="CAI2380056.1"/>
    <property type="molecule type" value="Genomic_DNA"/>
</dbReference>
<name>A0AAD1XWX0_EUPCR</name>
<evidence type="ECO:0000313" key="2">
    <source>
        <dbReference type="EMBL" id="CAI2380056.1"/>
    </source>
</evidence>
<evidence type="ECO:0000256" key="1">
    <source>
        <dbReference type="SAM" id="MobiDB-lite"/>
    </source>
</evidence>
<feature type="compositionally biased region" description="Basic and acidic residues" evidence="1">
    <location>
        <begin position="123"/>
        <end position="133"/>
    </location>
</feature>
<dbReference type="AlphaFoldDB" id="A0AAD1XWX0"/>
<evidence type="ECO:0000313" key="3">
    <source>
        <dbReference type="Proteomes" id="UP001295684"/>
    </source>
</evidence>
<reference evidence="2" key="1">
    <citation type="submission" date="2023-07" db="EMBL/GenBank/DDBJ databases">
        <authorList>
            <consortium name="AG Swart"/>
            <person name="Singh M."/>
            <person name="Singh A."/>
            <person name="Seah K."/>
            <person name="Emmerich C."/>
        </authorList>
    </citation>
    <scope>NUCLEOTIDE SEQUENCE</scope>
    <source>
        <strain evidence="2">DP1</strain>
    </source>
</reference>
<dbReference type="SUPFAM" id="SSF51206">
    <property type="entry name" value="cAMP-binding domain-like"/>
    <property type="match status" value="2"/>
</dbReference>
<organism evidence="2 3">
    <name type="scientific">Euplotes crassus</name>
    <dbReference type="NCBI Taxonomy" id="5936"/>
    <lineage>
        <taxon>Eukaryota</taxon>
        <taxon>Sar</taxon>
        <taxon>Alveolata</taxon>
        <taxon>Ciliophora</taxon>
        <taxon>Intramacronucleata</taxon>
        <taxon>Spirotrichea</taxon>
        <taxon>Hypotrichia</taxon>
        <taxon>Euplotida</taxon>
        <taxon>Euplotidae</taxon>
        <taxon>Moneuplotes</taxon>
    </lineage>
</organism>
<comment type="caution">
    <text evidence="2">The sequence shown here is derived from an EMBL/GenBank/DDBJ whole genome shotgun (WGS) entry which is preliminary data.</text>
</comment>
<accession>A0AAD1XWX0</accession>
<gene>
    <name evidence="2" type="ORF">ECRASSUSDP1_LOCUS21482</name>
</gene>
<dbReference type="InterPro" id="IPR018490">
    <property type="entry name" value="cNMP-bd_dom_sf"/>
</dbReference>
<dbReference type="Proteomes" id="UP001295684">
    <property type="component" value="Unassembled WGS sequence"/>
</dbReference>
<dbReference type="InterPro" id="IPR014710">
    <property type="entry name" value="RmlC-like_jellyroll"/>
</dbReference>
<dbReference type="Gene3D" id="2.60.120.10">
    <property type="entry name" value="Jelly Rolls"/>
    <property type="match status" value="2"/>
</dbReference>
<proteinExistence type="predicted"/>
<feature type="compositionally biased region" description="Basic residues" evidence="1">
    <location>
        <begin position="514"/>
        <end position="524"/>
    </location>
</feature>
<sequence length="798" mass="92297">MLKLIKRKKQEEYEAMSENEKMLINKEEEPQEELIEPKLDKEQVNIIRSVIRGVQEFSELSNFARIDIAHKIKARKCKRNEIIIDKNKPETANCYVLLEGTIKLFGTTKKLKEYLEESKIGLEDVHESQKDNDPETSPNPLRISSNALNAEQVMRLNSASSLSEKKNNDEIKEDIDQNFDTKDSKDENKEDIFNNYTKQYVEPGECFGDFSHIYERKYAPCYAIVESQKAKILQFNQVDVNNLVKKLASSAKFEGLIQFITSVIPSFAKMSALARDRMGRCFRERHFLPGMRLVEEGQRCNKMHLIMKGDVLLQSTKSPLEIEVNPKGHFEFREENKLMTKKGYISDTLNSFQIGIKFSKQWIGEECLILDQGNYLYSAVAKNNVSTLEISDHDFKVKFPRDYISKLTSASRVRYEYLIDRMKCITKSSKQIYECVEKQGLYNEVYRNTKEKHPNASKNVLISIGNYNLNNIDNLVPSSLHQQSLKILDNSSPQKEGEMKDKAFKAFREEISKLHKSSRSRSKTKTSLDTHEESYKPISKYSTKKGATILESSPDKSVERMLKGVGVRTQKPEFRIHSTKEKTREAIIPPYKSRNYRNIEPKYQLSAGALRTFEHLKSRNLRSTSSQEQKINIQLGAYNNENSLFTNNNITMNMHNRGGHSTESLNLEERPYISKLNASSYLNGQLADEQMYTRITQVVSSKRFSKSPKRRLLLKGFDRKKNYCSKVLLPILKKRNTSDIKQERFEKISQRIRSVVHSQPRSKTTTPIETKLKTQFKIGNRIIKILGPKVRRSIGVTK</sequence>
<feature type="region of interest" description="Disordered" evidence="1">
    <location>
        <begin position="123"/>
        <end position="143"/>
    </location>
</feature>
<feature type="region of interest" description="Disordered" evidence="1">
    <location>
        <begin position="514"/>
        <end position="533"/>
    </location>
</feature>
<evidence type="ECO:0008006" key="4">
    <source>
        <dbReference type="Google" id="ProtNLM"/>
    </source>
</evidence>
<protein>
    <recommendedName>
        <fullName evidence="4">Cyclic nucleotide-binding domain-containing protein</fullName>
    </recommendedName>
</protein>
<keyword evidence="3" id="KW-1185">Reference proteome</keyword>
<feature type="region of interest" description="Disordered" evidence="1">
    <location>
        <begin position="158"/>
        <end position="187"/>
    </location>
</feature>